<dbReference type="EMBL" id="CM046392">
    <property type="protein sequence ID" value="KAI8556947.1"/>
    <property type="molecule type" value="Genomic_DNA"/>
</dbReference>
<comment type="caution">
    <text evidence="1">The sequence shown here is derived from an EMBL/GenBank/DDBJ whole genome shotgun (WGS) entry which is preliminary data.</text>
</comment>
<keyword evidence="2" id="KW-1185">Reference proteome</keyword>
<proteinExistence type="predicted"/>
<accession>A0ACC0NWP7</accession>
<evidence type="ECO:0000313" key="1">
    <source>
        <dbReference type="EMBL" id="KAI8556947.1"/>
    </source>
</evidence>
<protein>
    <submittedName>
        <fullName evidence="1">Uncharacterized protein</fullName>
    </submittedName>
</protein>
<name>A0ACC0NWP7_RHOML</name>
<organism evidence="1 2">
    <name type="scientific">Rhododendron molle</name>
    <name type="common">Chinese azalea</name>
    <name type="synonym">Azalea mollis</name>
    <dbReference type="NCBI Taxonomy" id="49168"/>
    <lineage>
        <taxon>Eukaryota</taxon>
        <taxon>Viridiplantae</taxon>
        <taxon>Streptophyta</taxon>
        <taxon>Embryophyta</taxon>
        <taxon>Tracheophyta</taxon>
        <taxon>Spermatophyta</taxon>
        <taxon>Magnoliopsida</taxon>
        <taxon>eudicotyledons</taxon>
        <taxon>Gunneridae</taxon>
        <taxon>Pentapetalae</taxon>
        <taxon>asterids</taxon>
        <taxon>Ericales</taxon>
        <taxon>Ericaceae</taxon>
        <taxon>Ericoideae</taxon>
        <taxon>Rhodoreae</taxon>
        <taxon>Rhododendron</taxon>
    </lineage>
</organism>
<dbReference type="Proteomes" id="UP001062846">
    <property type="component" value="Chromosome 5"/>
</dbReference>
<evidence type="ECO:0000313" key="2">
    <source>
        <dbReference type="Proteomes" id="UP001062846"/>
    </source>
</evidence>
<sequence length="320" mass="37289">MYDVKNDLVLLENQIPFFVLEKLFHLTVRRLNNNKNWSLTDYVRWCYGNKMSPIRNSNNSGSSSARTWYCSPSDCFLRIFGNKSENPTTKEEGKKEEEEDRNANYFRILHNVHAGYLPLRVQTTHKALISEGVLMPSASELKYAGVMFVPDESGNNLFKFKFSEPKGLLWWCLRARFVIPPLAIYYDTELYLRNLIAFEQFCPAVSKNVTSYACVMDMLVNSDRDVQVLEKAGVMRNCLGATEDATHLFNNLCKEIISEHYFAETCMKATQYRRSFWPKNMIHVRRQYFASPWKFIAFCVGFIVFVMSFVGFVRSFRKKG</sequence>
<gene>
    <name evidence="1" type="ORF">RHMOL_Rhmol05G0296700</name>
</gene>
<reference evidence="1" key="1">
    <citation type="submission" date="2022-02" db="EMBL/GenBank/DDBJ databases">
        <title>Plant Genome Project.</title>
        <authorList>
            <person name="Zhang R.-G."/>
        </authorList>
    </citation>
    <scope>NUCLEOTIDE SEQUENCE</scope>
    <source>
        <strain evidence="1">AT1</strain>
    </source>
</reference>